<reference evidence="2 3" key="1">
    <citation type="submission" date="2019-03" db="EMBL/GenBank/DDBJ databases">
        <title>Porphyromonas levii Isolated from the Uterus of Dairy Cows.</title>
        <authorList>
            <person name="Francis A.M."/>
        </authorList>
    </citation>
    <scope>NUCLEOTIDE SEQUENCE [LARGE SCALE GENOMIC DNA]</scope>
    <source>
        <strain evidence="2 3">AF5678</strain>
    </source>
</reference>
<dbReference type="InterPro" id="IPR036390">
    <property type="entry name" value="WH_DNA-bd_sf"/>
</dbReference>
<dbReference type="RefSeq" id="WP_018357821.1">
    <property type="nucleotide sequence ID" value="NZ_CP197400.1"/>
</dbReference>
<proteinExistence type="predicted"/>
<dbReference type="SUPFAM" id="SSF46785">
    <property type="entry name" value="Winged helix' DNA-binding domain"/>
    <property type="match status" value="1"/>
</dbReference>
<keyword evidence="3" id="KW-1185">Reference proteome</keyword>
<dbReference type="InterPro" id="IPR002831">
    <property type="entry name" value="Tscrpt_reg_TrmB_N"/>
</dbReference>
<dbReference type="PANTHER" id="PTHR34293:SF1">
    <property type="entry name" value="HTH-TYPE TRANSCRIPTIONAL REGULATOR TRMBL2"/>
    <property type="match status" value="1"/>
</dbReference>
<evidence type="ECO:0000313" key="3">
    <source>
        <dbReference type="Proteomes" id="UP000297225"/>
    </source>
</evidence>
<sequence length="275" mass="31375">MEERFEETNIIESLIKMGLSEREAKVYKVLLGVKEITPSAIPKFADVPRTKVYEVLNSLTRIGFCKERLPEDGGAKLYSAVDPKIALGGLIAEAKEHFTQINNTYKVLSTTLQSIYNSSTDRLGEYDFVEILKGRGEILDRYMTLRNSAKLEILELSKGPYVMTQEERDLEAEENERIIKSGVKMNVIYEAHEIEGSGDNFFYRQCASAGVNARIISSLPMKLTLFDKRVVMLPLRDALMSEPNLTVVVIEHAKLYEMLEIVFWRYWDSAKDITN</sequence>
<accession>A0A4Y8WMK3</accession>
<name>A0A4Y8WMK3_9PORP</name>
<dbReference type="OrthoDB" id="1493540at2"/>
<dbReference type="InterPro" id="IPR036388">
    <property type="entry name" value="WH-like_DNA-bd_sf"/>
</dbReference>
<dbReference type="PANTHER" id="PTHR34293">
    <property type="entry name" value="HTH-TYPE TRANSCRIPTIONAL REGULATOR TRMBL2"/>
    <property type="match status" value="1"/>
</dbReference>
<gene>
    <name evidence="2" type="ORF">E4P47_08485</name>
</gene>
<organism evidence="2 3">
    <name type="scientific">Porphyromonas levii</name>
    <dbReference type="NCBI Taxonomy" id="28114"/>
    <lineage>
        <taxon>Bacteria</taxon>
        <taxon>Pseudomonadati</taxon>
        <taxon>Bacteroidota</taxon>
        <taxon>Bacteroidia</taxon>
        <taxon>Bacteroidales</taxon>
        <taxon>Porphyromonadaceae</taxon>
        <taxon>Porphyromonas</taxon>
    </lineage>
</organism>
<evidence type="ECO:0000259" key="1">
    <source>
        <dbReference type="Pfam" id="PF01978"/>
    </source>
</evidence>
<dbReference type="EMBL" id="SPNC01000161">
    <property type="protein sequence ID" value="TFH94217.1"/>
    <property type="molecule type" value="Genomic_DNA"/>
</dbReference>
<dbReference type="GeneID" id="66797595"/>
<evidence type="ECO:0000313" key="2">
    <source>
        <dbReference type="EMBL" id="TFH94217.1"/>
    </source>
</evidence>
<dbReference type="AlphaFoldDB" id="A0A4Y8WMK3"/>
<dbReference type="Gene3D" id="1.10.10.10">
    <property type="entry name" value="Winged helix-like DNA-binding domain superfamily/Winged helix DNA-binding domain"/>
    <property type="match status" value="1"/>
</dbReference>
<feature type="domain" description="Transcription regulator TrmB N-terminal" evidence="1">
    <location>
        <begin position="16"/>
        <end position="84"/>
    </location>
</feature>
<protein>
    <recommendedName>
        <fullName evidence="1">Transcription regulator TrmB N-terminal domain-containing protein</fullName>
    </recommendedName>
</protein>
<dbReference type="STRING" id="1122973.GCA_000379925_00556"/>
<dbReference type="Proteomes" id="UP000297225">
    <property type="component" value="Unassembled WGS sequence"/>
</dbReference>
<dbReference type="InterPro" id="IPR051797">
    <property type="entry name" value="TrmB-like"/>
</dbReference>
<dbReference type="Pfam" id="PF01978">
    <property type="entry name" value="TrmB"/>
    <property type="match status" value="1"/>
</dbReference>
<comment type="caution">
    <text evidence="2">The sequence shown here is derived from an EMBL/GenBank/DDBJ whole genome shotgun (WGS) entry which is preliminary data.</text>
</comment>